<dbReference type="PROSITE" id="PS01108">
    <property type="entry name" value="RIBOSOMAL_L24"/>
    <property type="match status" value="1"/>
</dbReference>
<dbReference type="GO" id="GO:0015934">
    <property type="term" value="C:large ribosomal subunit"/>
    <property type="evidence" value="ECO:0007669"/>
    <property type="project" value="UniProtKB-UniRule"/>
</dbReference>
<dbReference type="SMART" id="SM00739">
    <property type="entry name" value="KOW"/>
    <property type="match status" value="1"/>
</dbReference>
<evidence type="ECO:0000256" key="4">
    <source>
        <dbReference type="HAMAP-Rule" id="MF_01326"/>
    </source>
</evidence>
<accession>A0A0H4T5S8</accession>
<proteinExistence type="inferred from homology"/>
<keyword evidence="4" id="KW-0694">RNA-binding</keyword>
<dbReference type="InterPro" id="IPR005756">
    <property type="entry name" value="Ribosomal_uL24_euk/arc"/>
</dbReference>
<dbReference type="InterPro" id="IPR014722">
    <property type="entry name" value="Rib_uL2_dom2"/>
</dbReference>
<feature type="domain" description="KOW" evidence="5">
    <location>
        <begin position="46"/>
        <end position="73"/>
    </location>
</feature>
<evidence type="ECO:0000256" key="1">
    <source>
        <dbReference type="ARBA" id="ARBA00010618"/>
    </source>
</evidence>
<dbReference type="InterPro" id="IPR005825">
    <property type="entry name" value="Ribosomal_uL24_CS"/>
</dbReference>
<evidence type="ECO:0000256" key="2">
    <source>
        <dbReference type="ARBA" id="ARBA00022980"/>
    </source>
</evidence>
<evidence type="ECO:0000256" key="3">
    <source>
        <dbReference type="ARBA" id="ARBA00023274"/>
    </source>
</evidence>
<comment type="function">
    <text evidence="4">Located at the polypeptide exit tunnel on the outside of the subunit.</text>
</comment>
<name>A0A0H4T5S8_9EURY</name>
<dbReference type="GO" id="GO:0006412">
    <property type="term" value="P:translation"/>
    <property type="evidence" value="ECO:0007669"/>
    <property type="project" value="UniProtKB-UniRule"/>
</dbReference>
<dbReference type="InterPro" id="IPR041988">
    <property type="entry name" value="Ribosomal_uL24_KOW"/>
</dbReference>
<comment type="function">
    <text evidence="4">One of two assembly initiator proteins, it binds directly to the 5'-end of the 23S rRNA, where it nucleates assembly of the 50S subunit.</text>
</comment>
<sequence>MASSLPRKQRKRAAQAPWHVKHKALAAHVDPELRKKYKWSLPRSLPLRKGDEVLIARGSFRGRKGKIIGVDVPKGTVTVEGVKIKKTDEKEVARPLHPSNLIIVGLDESDPRRRKKLTEVKE</sequence>
<evidence type="ECO:0000313" key="6">
    <source>
        <dbReference type="EMBL" id="AKQ02095.1"/>
    </source>
</evidence>
<keyword evidence="2 4" id="KW-0689">Ribosomal protein</keyword>
<dbReference type="GO" id="GO:0019843">
    <property type="term" value="F:rRNA binding"/>
    <property type="evidence" value="ECO:0007669"/>
    <property type="project" value="UniProtKB-UniRule"/>
</dbReference>
<dbReference type="GO" id="GO:0003735">
    <property type="term" value="F:structural constituent of ribosome"/>
    <property type="evidence" value="ECO:0007669"/>
    <property type="project" value="UniProtKB-UniRule"/>
</dbReference>
<organism evidence="6">
    <name type="scientific">uncultured euryarchaeote Rifle_16ft_4_minimus_34155</name>
    <dbReference type="NCBI Taxonomy" id="1665193"/>
    <lineage>
        <taxon>Archaea</taxon>
        <taxon>Methanobacteriati</taxon>
        <taxon>Methanobacteriota</taxon>
        <taxon>environmental samples</taxon>
    </lineage>
</organism>
<dbReference type="PANTHER" id="PTHR11143">
    <property type="entry name" value="60S RIBOSOMAL PROTEIN L26 FAMILY MEMBER"/>
    <property type="match status" value="1"/>
</dbReference>
<evidence type="ECO:0000259" key="5">
    <source>
        <dbReference type="SMART" id="SM00739"/>
    </source>
</evidence>
<gene>
    <name evidence="4" type="primary">rpl24</name>
</gene>
<keyword evidence="3 4" id="KW-0687">Ribonucleoprotein</keyword>
<reference evidence="6" key="1">
    <citation type="journal article" date="2015" name="ISME J.">
        <title>Aquifer environment selects for microbial species cohorts in sediment and groundwater.</title>
        <authorList>
            <person name="Hug L.A."/>
            <person name="Thomas B.C."/>
            <person name="Brown C.T."/>
            <person name="Frischkorn K.R."/>
            <person name="Williams K.H."/>
            <person name="Tringe S.G."/>
            <person name="Banfield J.F."/>
        </authorList>
    </citation>
    <scope>NUCLEOTIDE SEQUENCE</scope>
</reference>
<dbReference type="Gene3D" id="2.30.30.30">
    <property type="match status" value="1"/>
</dbReference>
<dbReference type="InterPro" id="IPR005824">
    <property type="entry name" value="KOW"/>
</dbReference>
<dbReference type="NCBIfam" id="TIGR01080">
    <property type="entry name" value="rplX_A_E"/>
    <property type="match status" value="1"/>
</dbReference>
<dbReference type="SUPFAM" id="SSF50104">
    <property type="entry name" value="Translation proteins SH3-like domain"/>
    <property type="match status" value="1"/>
</dbReference>
<dbReference type="EMBL" id="KT006992">
    <property type="protein sequence ID" value="AKQ02095.1"/>
    <property type="molecule type" value="Genomic_DNA"/>
</dbReference>
<comment type="similarity">
    <text evidence="1 4">Belongs to the universal ribosomal protein uL24 family.</text>
</comment>
<dbReference type="InterPro" id="IPR008991">
    <property type="entry name" value="Translation_prot_SH3-like_sf"/>
</dbReference>
<dbReference type="Pfam" id="PF16906">
    <property type="entry name" value="Ribosomal_L26"/>
    <property type="match status" value="1"/>
</dbReference>
<dbReference type="CDD" id="cd06089">
    <property type="entry name" value="KOW_RPL26"/>
    <property type="match status" value="1"/>
</dbReference>
<dbReference type="AlphaFoldDB" id="A0A0H4T5S8"/>
<comment type="subunit">
    <text evidence="4">Part of the 50S ribosomal subunit.</text>
</comment>
<dbReference type="HAMAP" id="MF_01326_A">
    <property type="entry name" value="Ribosomal_uL24_A"/>
    <property type="match status" value="1"/>
</dbReference>
<dbReference type="Pfam" id="PF00467">
    <property type="entry name" value="KOW"/>
    <property type="match status" value="1"/>
</dbReference>
<protein>
    <recommendedName>
        <fullName evidence="4">Large ribosomal subunit protein uL24</fullName>
    </recommendedName>
</protein>
<keyword evidence="4" id="KW-0699">rRNA-binding</keyword>